<feature type="chain" id="PRO_5006884594" evidence="1">
    <location>
        <begin position="19"/>
        <end position="311"/>
    </location>
</feature>
<accession>A0A0V1Q4Z9</accession>
<dbReference type="RefSeq" id="XP_015469670.1">
    <property type="nucleotide sequence ID" value="XM_015609537.1"/>
</dbReference>
<dbReference type="GeneID" id="26837716"/>
<reference evidence="2 3" key="1">
    <citation type="submission" date="2015-11" db="EMBL/GenBank/DDBJ databases">
        <title>The genome of Debaryomyces fabryi.</title>
        <authorList>
            <person name="Tafer H."/>
            <person name="Lopandic K."/>
        </authorList>
    </citation>
    <scope>NUCLEOTIDE SEQUENCE [LARGE SCALE GENOMIC DNA]</scope>
    <source>
        <strain evidence="2 3">CBS 789</strain>
    </source>
</reference>
<feature type="signal peptide" evidence="1">
    <location>
        <begin position="1"/>
        <end position="18"/>
    </location>
</feature>
<sequence length="311" mass="31918">MRLSSGVIPLILASSAAAIPFRPVNYKRYDNSSAVSVTPSASSGFSAIVLASSGASSEAEQDTTITFDEYITITLPDTTLTIPTSATNEINEVESSAAAVSASATSSDDDTTLTSTVIEYQTISSDGSETVQATNTYTTTVAPSSSSEASSSNDQVTTSTITKLTTITQGSSTFVAAVETDTETQTGGQCTPETVTVTVTKGEGKADASSTPDVTSTVTLTSTLTTSYPVEAVFTNGDDTTTITSYVQVTSTQFYTTAAGSSSYANSSIPATSSSFQTAGNNGTYYSSALPSATSGYEPVANAKRGFLFNY</sequence>
<dbReference type="AlphaFoldDB" id="A0A0V1Q4Z9"/>
<dbReference type="Proteomes" id="UP000054251">
    <property type="component" value="Unassembled WGS sequence"/>
</dbReference>
<dbReference type="OrthoDB" id="10531239at2759"/>
<evidence type="ECO:0000256" key="1">
    <source>
        <dbReference type="SAM" id="SignalP"/>
    </source>
</evidence>
<evidence type="ECO:0000313" key="3">
    <source>
        <dbReference type="Proteomes" id="UP000054251"/>
    </source>
</evidence>
<keyword evidence="3" id="KW-1185">Reference proteome</keyword>
<protein>
    <submittedName>
        <fullName evidence="2">Uncharacterized protein</fullName>
    </submittedName>
</protein>
<comment type="caution">
    <text evidence="2">The sequence shown here is derived from an EMBL/GenBank/DDBJ whole genome shotgun (WGS) entry which is preliminary data.</text>
</comment>
<organism evidence="2 3">
    <name type="scientific">Debaryomyces fabryi</name>
    <dbReference type="NCBI Taxonomy" id="58627"/>
    <lineage>
        <taxon>Eukaryota</taxon>
        <taxon>Fungi</taxon>
        <taxon>Dikarya</taxon>
        <taxon>Ascomycota</taxon>
        <taxon>Saccharomycotina</taxon>
        <taxon>Pichiomycetes</taxon>
        <taxon>Debaryomycetaceae</taxon>
        <taxon>Debaryomyces</taxon>
    </lineage>
</organism>
<keyword evidence="1" id="KW-0732">Signal</keyword>
<evidence type="ECO:0000313" key="2">
    <source>
        <dbReference type="EMBL" id="KSA03568.1"/>
    </source>
</evidence>
<dbReference type="EMBL" id="LMYN01000008">
    <property type="protein sequence ID" value="KSA03568.1"/>
    <property type="molecule type" value="Genomic_DNA"/>
</dbReference>
<proteinExistence type="predicted"/>
<gene>
    <name evidence="2" type="ORF">AC631_00707</name>
</gene>
<name>A0A0V1Q4Z9_9ASCO</name>